<keyword evidence="2" id="KW-0276">Fatty acid metabolism</keyword>
<evidence type="ECO:0000259" key="5">
    <source>
        <dbReference type="Pfam" id="PF00501"/>
    </source>
</evidence>
<dbReference type="Proteomes" id="UP000070412">
    <property type="component" value="Unassembled WGS sequence"/>
</dbReference>
<dbReference type="AlphaFoldDB" id="A0A834R5Q0"/>
<dbReference type="EnsemblMetazoa" id="SSS_5393s_mrna">
    <property type="protein sequence ID" value="KAF7489111.1"/>
    <property type="gene ID" value="SSS_5393"/>
</dbReference>
<name>A0A834R5Q0_SARSC</name>
<keyword evidence="2" id="KW-0443">Lipid metabolism</keyword>
<organism evidence="6">
    <name type="scientific">Sarcoptes scabiei</name>
    <name type="common">Itch mite</name>
    <name type="synonym">Acarus scabiei</name>
    <dbReference type="NCBI Taxonomy" id="52283"/>
    <lineage>
        <taxon>Eukaryota</taxon>
        <taxon>Metazoa</taxon>
        <taxon>Ecdysozoa</taxon>
        <taxon>Arthropoda</taxon>
        <taxon>Chelicerata</taxon>
        <taxon>Arachnida</taxon>
        <taxon>Acari</taxon>
        <taxon>Acariformes</taxon>
        <taxon>Sarcoptiformes</taxon>
        <taxon>Astigmata</taxon>
        <taxon>Psoroptidia</taxon>
        <taxon>Sarcoptoidea</taxon>
        <taxon>Sarcoptidae</taxon>
        <taxon>Sarcoptinae</taxon>
        <taxon>Sarcoptes</taxon>
    </lineage>
</organism>
<dbReference type="EMBL" id="WVUK01000065">
    <property type="protein sequence ID" value="KAF7489111.1"/>
    <property type="molecule type" value="Genomic_DNA"/>
</dbReference>
<keyword evidence="1 6" id="KW-0436">Ligase</keyword>
<dbReference type="GO" id="GO:0004467">
    <property type="term" value="F:long-chain fatty acid-CoA ligase activity"/>
    <property type="evidence" value="ECO:0007669"/>
    <property type="project" value="UniProtKB-EC"/>
</dbReference>
<dbReference type="InterPro" id="IPR042099">
    <property type="entry name" value="ANL_N_sf"/>
</dbReference>
<feature type="domain" description="AMP-dependent synthetase/ligase" evidence="5">
    <location>
        <begin position="110"/>
        <end position="514"/>
    </location>
</feature>
<dbReference type="OrthoDB" id="1700726at2759"/>
<dbReference type="GO" id="GO:0016020">
    <property type="term" value="C:membrane"/>
    <property type="evidence" value="ECO:0007669"/>
    <property type="project" value="TreeGrafter"/>
</dbReference>
<dbReference type="GO" id="GO:0005783">
    <property type="term" value="C:endoplasmic reticulum"/>
    <property type="evidence" value="ECO:0007669"/>
    <property type="project" value="TreeGrafter"/>
</dbReference>
<keyword evidence="4" id="KW-0472">Membrane</keyword>
<proteinExistence type="predicted"/>
<reference evidence="6" key="2">
    <citation type="submission" date="2020-01" db="EMBL/GenBank/DDBJ databases">
        <authorList>
            <person name="Korhonen P.K.K."/>
            <person name="Guangxu M.G."/>
            <person name="Wang T.W."/>
            <person name="Stroehlein A.J.S."/>
            <person name="Young N.D."/>
            <person name="Ang C.-S.A."/>
            <person name="Fernando D.W.F."/>
            <person name="Lu H.L."/>
            <person name="Taylor S.T."/>
            <person name="Ehtesham M.E.M."/>
            <person name="Najaraj S.H.N."/>
            <person name="Harsha G.H.G."/>
            <person name="Madugundu A.M."/>
            <person name="Renuse S.R."/>
            <person name="Holt D.H."/>
            <person name="Pandey A.P."/>
            <person name="Papenfuss A.P."/>
            <person name="Gasser R.B.G."/>
            <person name="Fischer K.F."/>
        </authorList>
    </citation>
    <scope>NUCLEOTIDE SEQUENCE</scope>
    <source>
        <strain evidence="6">SSS_KF_BRIS2020</strain>
    </source>
</reference>
<feature type="transmembrane region" description="Helical" evidence="4">
    <location>
        <begin position="6"/>
        <end position="22"/>
    </location>
</feature>
<keyword evidence="4" id="KW-0812">Transmembrane</keyword>
<evidence type="ECO:0000256" key="4">
    <source>
        <dbReference type="SAM" id="Phobius"/>
    </source>
</evidence>
<dbReference type="Pfam" id="PF00501">
    <property type="entry name" value="AMP-binding"/>
    <property type="match status" value="1"/>
</dbReference>
<gene>
    <name evidence="6" type="ORF">SSS_5393</name>
</gene>
<dbReference type="EC" id="6.2.1.3" evidence="3"/>
<evidence type="ECO:0000256" key="3">
    <source>
        <dbReference type="ARBA" id="ARBA00026121"/>
    </source>
</evidence>
<dbReference type="Gene3D" id="3.40.50.12780">
    <property type="entry name" value="N-terminal domain of ligase-like"/>
    <property type="match status" value="1"/>
</dbReference>
<reference evidence="8" key="1">
    <citation type="journal article" date="2020" name="PLoS Negl. Trop. Dis.">
        <title>High-quality nuclear genome for Sarcoptes scabiei-A critical resource for a neglected parasite.</title>
        <authorList>
            <person name="Korhonen P.K."/>
            <person name="Gasser R.B."/>
            <person name="Ma G."/>
            <person name="Wang T."/>
            <person name="Stroehlein A.J."/>
            <person name="Young N.D."/>
            <person name="Ang C.S."/>
            <person name="Fernando D.D."/>
            <person name="Lu H.C."/>
            <person name="Taylor S."/>
            <person name="Reynolds S.L."/>
            <person name="Mofiz E."/>
            <person name="Najaraj S.H."/>
            <person name="Gowda H."/>
            <person name="Madugundu A."/>
            <person name="Renuse S."/>
            <person name="Holt D."/>
            <person name="Pandey A."/>
            <person name="Papenfuss A.T."/>
            <person name="Fischer K."/>
        </authorList>
    </citation>
    <scope>NUCLEOTIDE SEQUENCE [LARGE SCALE GENOMIC DNA]</scope>
</reference>
<dbReference type="PANTHER" id="PTHR43272">
    <property type="entry name" value="LONG-CHAIN-FATTY-ACID--COA LIGASE"/>
    <property type="match status" value="1"/>
</dbReference>
<dbReference type="InterPro" id="IPR000873">
    <property type="entry name" value="AMP-dep_synth/lig_dom"/>
</dbReference>
<dbReference type="PANTHER" id="PTHR43272:SF107">
    <property type="entry name" value="LONG-CHAIN-FATTY-ACID--COA LIGASE 5"/>
    <property type="match status" value="1"/>
</dbReference>
<evidence type="ECO:0000313" key="8">
    <source>
        <dbReference type="Proteomes" id="UP000070412"/>
    </source>
</evidence>
<accession>A0A834R5Q0</accession>
<evidence type="ECO:0000256" key="2">
    <source>
        <dbReference type="ARBA" id="ARBA00022832"/>
    </source>
</evidence>
<evidence type="ECO:0000313" key="6">
    <source>
        <dbReference type="EMBL" id="KAF7489111.1"/>
    </source>
</evidence>
<keyword evidence="8" id="KW-1185">Reference proteome</keyword>
<evidence type="ECO:0000313" key="7">
    <source>
        <dbReference type="EnsemblMetazoa" id="KAF7489111.1"/>
    </source>
</evidence>
<evidence type="ECO:0000256" key="1">
    <source>
        <dbReference type="ARBA" id="ARBA00022598"/>
    </source>
</evidence>
<dbReference type="SUPFAM" id="SSF56801">
    <property type="entry name" value="Acetyl-CoA synthetase-like"/>
    <property type="match status" value="1"/>
</dbReference>
<sequence>MAWNILLTIVIVFFTLYFYFTRKKSSKTIAKFQQVCQKYDYDNQCIEKKANDEIIRSSKFTSIDPQDPNKLKFTINYYENCRTMYDVLPQGSELTIDRKCLGRLNESKTEIDWISFDEVIRRNKYFGDGLIHIGVEPKSTFGIYSVNSPEYTITEHGCYRHSIIVIPIYETLGSNICAFIAKQAALSTIFCDDLKRVSDVLDCAFEFGGSLKHIIVSFVDDDNQFSTLKSKAELTGLKLFTMHELETLGEINPVNDHKPHPDDLAVICYTSGTTDAPKGVMLSHENIVANFSTIMYHLDEYHLTSKDTLISYLPLGHMFERVCEAGMLAAGGKIGYFSGDIKRLSDDMKIIKPTMFPCVPRVLNKIYSKVQENVSSSSIKSWLLNQAYKAKKSQLSNRIYDNDTFWDILVFNKIRKLLGGHVRLIPVGSAPMNGKIIDFLRCALGCHILEGYGQTECVSAATVNTIGDFSLNNVGVPLNACCLKLIDVPDMNYWVSKGKGEVLIKGSIVFKGYYKDPKKTSETIDKDGWLHTGDIGTFNMNGTLRIIDRKKDIFKLAQGEYIAPSKIEDVHIQSPYIMQIFVYGDSFKSCLIAIVVPNFAMVQEALKNRGKLIDINNNDELRVDQDIRDFILEELNKSSAAAKMKSFEKVRDVHIHPEGFSIENGLVTPTMKNRRFALKDYFKKEIADLYSKLE</sequence>
<protein>
    <recommendedName>
        <fullName evidence="3">long-chain-fatty-acid--CoA ligase</fullName>
        <ecNumber evidence="3">6.2.1.3</ecNumber>
    </recommendedName>
</protein>
<reference evidence="7" key="3">
    <citation type="submission" date="2022-06" db="UniProtKB">
        <authorList>
            <consortium name="EnsemblMetazoa"/>
        </authorList>
    </citation>
    <scope>IDENTIFICATION</scope>
</reference>
<keyword evidence="4" id="KW-1133">Transmembrane helix</keyword>